<dbReference type="HOGENOM" id="CLU_2919653_0_0_5"/>
<name>U4Q451_9HYPH</name>
<protein>
    <submittedName>
        <fullName evidence="1">Uncharacterized protein</fullName>
    </submittedName>
</protein>
<gene>
    <name evidence="1" type="ORF">BN877_p0307</name>
</gene>
<accession>U4Q451</accession>
<geneLocation type="plasmid" evidence="1 2">
    <name>IRBL74_p</name>
</geneLocation>
<evidence type="ECO:0000313" key="1">
    <source>
        <dbReference type="EMBL" id="CDI12033.1"/>
    </source>
</evidence>
<dbReference type="KEGG" id="rir:BN877_p0307"/>
<sequence length="61" mass="6547">MPKVARPGADEPVASNSSDVLETLFPGAVEQPLSFATGHRRRCVTLKPNDLPQCACNRRAA</sequence>
<reference evidence="1 2" key="1">
    <citation type="journal article" date="2013" name="Genome Announc.">
        <title>Complete Genome Sequence of the Sesbania Symbiont and Rice Growth-Promoting Endophyte Rhizobium sp. Strain IRBG74.</title>
        <authorList>
            <person name="Crook M.B."/>
            <person name="Mitra S."/>
            <person name="Ane J.M."/>
            <person name="Sadowsky M.J."/>
            <person name="Gyaneshwar P."/>
        </authorList>
    </citation>
    <scope>NUCLEOTIDE SEQUENCE [LARGE SCALE GENOMIC DNA]</scope>
    <source>
        <strain evidence="1 2">IRBG74</strain>
        <plasmid evidence="2">IRBL74_p</plasmid>
    </source>
</reference>
<dbReference type="Proteomes" id="UP000016944">
    <property type="component" value="Plasmid IRBL74_p"/>
</dbReference>
<organism evidence="1 2">
    <name type="scientific">Agrobacterium pusense</name>
    <dbReference type="NCBI Taxonomy" id="648995"/>
    <lineage>
        <taxon>Bacteria</taxon>
        <taxon>Pseudomonadati</taxon>
        <taxon>Pseudomonadota</taxon>
        <taxon>Alphaproteobacteria</taxon>
        <taxon>Hyphomicrobiales</taxon>
        <taxon>Rhizobiaceae</taxon>
        <taxon>Rhizobium/Agrobacterium group</taxon>
        <taxon>Agrobacterium</taxon>
    </lineage>
</organism>
<evidence type="ECO:0000313" key="2">
    <source>
        <dbReference type="Proteomes" id="UP000016944"/>
    </source>
</evidence>
<proteinExistence type="predicted"/>
<keyword evidence="1" id="KW-0614">Plasmid</keyword>
<dbReference type="AlphaFoldDB" id="U4Q451"/>
<dbReference type="EMBL" id="HG518324">
    <property type="protein sequence ID" value="CDI12033.1"/>
    <property type="molecule type" value="Genomic_DNA"/>
</dbReference>